<dbReference type="EMBL" id="BMAW01112349">
    <property type="protein sequence ID" value="GFT52052.1"/>
    <property type="molecule type" value="Genomic_DNA"/>
</dbReference>
<reference evidence="1" key="1">
    <citation type="submission" date="2020-08" db="EMBL/GenBank/DDBJ databases">
        <title>Multicomponent nature underlies the extraordinary mechanical properties of spider dragline silk.</title>
        <authorList>
            <person name="Kono N."/>
            <person name="Nakamura H."/>
            <person name="Mori M."/>
            <person name="Yoshida Y."/>
            <person name="Ohtoshi R."/>
            <person name="Malay A.D."/>
            <person name="Moran D.A.P."/>
            <person name="Tomita M."/>
            <person name="Numata K."/>
            <person name="Arakawa K."/>
        </authorList>
    </citation>
    <scope>NUCLEOTIDE SEQUENCE</scope>
</reference>
<dbReference type="Proteomes" id="UP000887013">
    <property type="component" value="Unassembled WGS sequence"/>
</dbReference>
<dbReference type="AlphaFoldDB" id="A0A8X6P5D4"/>
<evidence type="ECO:0000313" key="2">
    <source>
        <dbReference type="Proteomes" id="UP000887013"/>
    </source>
</evidence>
<comment type="caution">
    <text evidence="1">The sequence shown here is derived from an EMBL/GenBank/DDBJ whole genome shotgun (WGS) entry which is preliminary data.</text>
</comment>
<organism evidence="1 2">
    <name type="scientific">Nephila pilipes</name>
    <name type="common">Giant wood spider</name>
    <name type="synonym">Nephila maculata</name>
    <dbReference type="NCBI Taxonomy" id="299642"/>
    <lineage>
        <taxon>Eukaryota</taxon>
        <taxon>Metazoa</taxon>
        <taxon>Ecdysozoa</taxon>
        <taxon>Arthropoda</taxon>
        <taxon>Chelicerata</taxon>
        <taxon>Arachnida</taxon>
        <taxon>Araneae</taxon>
        <taxon>Araneomorphae</taxon>
        <taxon>Entelegynae</taxon>
        <taxon>Araneoidea</taxon>
        <taxon>Nephilidae</taxon>
        <taxon>Nephila</taxon>
    </lineage>
</organism>
<proteinExistence type="predicted"/>
<evidence type="ECO:0000313" key="1">
    <source>
        <dbReference type="EMBL" id="GFT52052.1"/>
    </source>
</evidence>
<feature type="non-terminal residue" evidence="1">
    <location>
        <position position="24"/>
    </location>
</feature>
<gene>
    <name evidence="1" type="ORF">NPIL_603721</name>
</gene>
<sequence>MSINLMLNIELFFEQKMMTEMMEA</sequence>
<accession>A0A8X6P5D4</accession>
<keyword evidence="2" id="KW-1185">Reference proteome</keyword>
<name>A0A8X6P5D4_NEPPI</name>
<protein>
    <submittedName>
        <fullName evidence="1">Uncharacterized protein</fullName>
    </submittedName>
</protein>